<reference evidence="3" key="1">
    <citation type="submission" date="2023-07" db="EMBL/GenBank/DDBJ databases">
        <title>A chromosome-level genome assembly of Lolium multiflorum.</title>
        <authorList>
            <person name="Chen Y."/>
            <person name="Copetti D."/>
            <person name="Kolliker R."/>
            <person name="Studer B."/>
        </authorList>
    </citation>
    <scope>NUCLEOTIDE SEQUENCE</scope>
    <source>
        <strain evidence="3">02402/16</strain>
        <tissue evidence="3">Leaf</tissue>
    </source>
</reference>
<proteinExistence type="predicted"/>
<dbReference type="Proteomes" id="UP001231189">
    <property type="component" value="Unassembled WGS sequence"/>
</dbReference>
<name>A0AAD8SBD2_LOLMU</name>
<keyword evidence="1" id="KW-0175">Coiled coil</keyword>
<feature type="region of interest" description="Disordered" evidence="2">
    <location>
        <begin position="275"/>
        <end position="328"/>
    </location>
</feature>
<dbReference type="EMBL" id="JAUUTY010000004">
    <property type="protein sequence ID" value="KAK1648884.1"/>
    <property type="molecule type" value="Genomic_DNA"/>
</dbReference>
<gene>
    <name evidence="3" type="ORF">QYE76_066689</name>
</gene>
<protein>
    <submittedName>
        <fullName evidence="3">Uncharacterized protein</fullName>
    </submittedName>
</protein>
<feature type="compositionally biased region" description="Acidic residues" evidence="2">
    <location>
        <begin position="663"/>
        <end position="672"/>
    </location>
</feature>
<evidence type="ECO:0000256" key="2">
    <source>
        <dbReference type="SAM" id="MobiDB-lite"/>
    </source>
</evidence>
<dbReference type="AlphaFoldDB" id="A0AAD8SBD2"/>
<keyword evidence="4" id="KW-1185">Reference proteome</keyword>
<comment type="caution">
    <text evidence="3">The sequence shown here is derived from an EMBL/GenBank/DDBJ whole genome shotgun (WGS) entry which is preliminary data.</text>
</comment>
<evidence type="ECO:0000313" key="3">
    <source>
        <dbReference type="EMBL" id="KAK1648884.1"/>
    </source>
</evidence>
<dbReference type="PANTHER" id="PTHR46934:SF11">
    <property type="entry name" value="MYB_SANT-LIKE DOMAIN-CONTAINING PROTEIN"/>
    <property type="match status" value="1"/>
</dbReference>
<feature type="region of interest" description="Disordered" evidence="2">
    <location>
        <begin position="629"/>
        <end position="685"/>
    </location>
</feature>
<feature type="coiled-coil region" evidence="1">
    <location>
        <begin position="545"/>
        <end position="621"/>
    </location>
</feature>
<dbReference type="PANTHER" id="PTHR46934">
    <property type="entry name" value="MYB_DNA-BIND_3 DOMAIN-CONTAINING PROTEIN-RELATED"/>
    <property type="match status" value="1"/>
</dbReference>
<feature type="region of interest" description="Disordered" evidence="2">
    <location>
        <begin position="1"/>
        <end position="38"/>
    </location>
</feature>
<evidence type="ECO:0000256" key="1">
    <source>
        <dbReference type="SAM" id="Coils"/>
    </source>
</evidence>
<organism evidence="3 4">
    <name type="scientific">Lolium multiflorum</name>
    <name type="common">Italian ryegrass</name>
    <name type="synonym">Lolium perenne subsp. multiflorum</name>
    <dbReference type="NCBI Taxonomy" id="4521"/>
    <lineage>
        <taxon>Eukaryota</taxon>
        <taxon>Viridiplantae</taxon>
        <taxon>Streptophyta</taxon>
        <taxon>Embryophyta</taxon>
        <taxon>Tracheophyta</taxon>
        <taxon>Spermatophyta</taxon>
        <taxon>Magnoliopsida</taxon>
        <taxon>Liliopsida</taxon>
        <taxon>Poales</taxon>
        <taxon>Poaceae</taxon>
        <taxon>BOP clade</taxon>
        <taxon>Pooideae</taxon>
        <taxon>Poodae</taxon>
        <taxon>Poeae</taxon>
        <taxon>Poeae Chloroplast Group 2 (Poeae type)</taxon>
        <taxon>Loliodinae</taxon>
        <taxon>Loliinae</taxon>
        <taxon>Lolium</taxon>
    </lineage>
</organism>
<sequence length="685" mass="77006">MKTSSVARSRRLLAVDPTEPPTAVSSAPSARPPAAPLNWRSLRNPSLIGFQSKRRVHQAGTPCLTLGAVYLILAKVQDKEKDLKRDYRILKEARKQSGVGWNEAKGMLQADPHLRVNLATSLGDKIKKFKRKAFPLYDSLGELYNGQLAEGKLCFTSTAGPSMEIEDVESDDDYEVHGDKCYDEDLQIIDDEQMERNTSHVAAVERNKSHVAAVERNKSQVTAVERNKSRVAFVERNKSRVASIERNMSHVDAVERNMSHVDVVERNTSQVADVERNTSQVAAVERSKSKVGGSRVNRTPESAAAKTRLWSTAGTPSSEGAKEEEGSATKLVPTRYCDATDRPCPHRRNPPLADTNVGEVEGEDFGEGFEEDQGLASQGKPSFDLLLTILFMEDVMYTKSCHVGEVQPLFLFESALLELCHAVGRLRLEVKGRQMEDTEDGELSWMIVCTIRGSHIKELEEIEIQLFDRTGRSGLSARGSPSRLAFHHRAELEEKGLPHAHLGRRDEEGIPTVVPYVCPLGSHAAQMEYVLFKTQGNLDINMMENEVLKSELDDVKKELELVKLKARRRRRLKLRVRESNHMVKVKVAHLKIALREAESKIENLEDEGEDLRKENAALLSDDDDYMEDEGYKWYNKSEEEDEDDLAFINDEPKEPAPPTPQESAEEEEDPEEPPFKDETIILDDD</sequence>
<evidence type="ECO:0000313" key="4">
    <source>
        <dbReference type="Proteomes" id="UP001231189"/>
    </source>
</evidence>
<accession>A0AAD8SBD2</accession>